<evidence type="ECO:0000256" key="8">
    <source>
        <dbReference type="ARBA" id="ARBA00022771"/>
    </source>
</evidence>
<dbReference type="PANTHER" id="PTHR43152">
    <property type="entry name" value="UVRABC SYSTEM PROTEIN A"/>
    <property type="match status" value="1"/>
</dbReference>
<keyword evidence="12" id="KW-0238">DNA-binding</keyword>
<evidence type="ECO:0000256" key="2">
    <source>
        <dbReference type="ARBA" id="ARBA00022490"/>
    </source>
</evidence>
<dbReference type="Pfam" id="PF17755">
    <property type="entry name" value="UvrA_DNA-bind"/>
    <property type="match status" value="1"/>
</dbReference>
<keyword evidence="10" id="KW-0067">ATP-binding</keyword>
<keyword evidence="8" id="KW-0863">Zinc-finger</keyword>
<dbReference type="EMBL" id="PCRM01000025">
    <property type="protein sequence ID" value="PIP21706.1"/>
    <property type="molecule type" value="Genomic_DNA"/>
</dbReference>
<keyword evidence="2" id="KW-0963">Cytoplasm</keyword>
<dbReference type="GO" id="GO:0005524">
    <property type="term" value="F:ATP binding"/>
    <property type="evidence" value="ECO:0007669"/>
    <property type="project" value="UniProtKB-KW"/>
</dbReference>
<evidence type="ECO:0000256" key="3">
    <source>
        <dbReference type="ARBA" id="ARBA00022723"/>
    </source>
</evidence>
<evidence type="ECO:0000313" key="19">
    <source>
        <dbReference type="Proteomes" id="UP000231567"/>
    </source>
</evidence>
<keyword evidence="6" id="KW-0227">DNA damage</keyword>
<comment type="caution">
    <text evidence="18">The sequence shown here is derived from an EMBL/GenBank/DDBJ whole genome shotgun (WGS) entry which is preliminary data.</text>
</comment>
<reference evidence="18 19" key="1">
    <citation type="submission" date="2017-09" db="EMBL/GenBank/DDBJ databases">
        <title>Depth-based differentiation of microbial function through sediment-hosted aquifers and enrichment of novel symbionts in the deep terrestrial subsurface.</title>
        <authorList>
            <person name="Probst A.J."/>
            <person name="Ladd B."/>
            <person name="Jarett J.K."/>
            <person name="Geller-Mcgrath D.E."/>
            <person name="Sieber C.M."/>
            <person name="Emerson J.B."/>
            <person name="Anantharaman K."/>
            <person name="Thomas B.C."/>
            <person name="Malmstrom R."/>
            <person name="Stieglmeier M."/>
            <person name="Klingl A."/>
            <person name="Woyke T."/>
            <person name="Ryan C.M."/>
            <person name="Banfield J.F."/>
        </authorList>
    </citation>
    <scope>NUCLEOTIDE SEQUENCE [LARGE SCALE GENOMIC DNA]</scope>
    <source>
        <strain evidence="18">CG23_combo_of_CG06-09_8_20_14_all_40_13</strain>
    </source>
</reference>
<proteinExistence type="inferred from homology"/>
<evidence type="ECO:0000313" key="18">
    <source>
        <dbReference type="EMBL" id="PIP21706.1"/>
    </source>
</evidence>
<organism evidence="18 19">
    <name type="scientific">Candidatus Nealsonbacteria bacterium CG23_combo_of_CG06-09_8_20_14_all_40_13</name>
    <dbReference type="NCBI Taxonomy" id="1974724"/>
    <lineage>
        <taxon>Bacteria</taxon>
        <taxon>Candidatus Nealsoniibacteriota</taxon>
    </lineage>
</organism>
<dbReference type="Gene3D" id="1.20.1580.10">
    <property type="entry name" value="ABC transporter ATPase like domain"/>
    <property type="match status" value="2"/>
</dbReference>
<dbReference type="InterPro" id="IPR003439">
    <property type="entry name" value="ABC_transporter-like_ATP-bd"/>
</dbReference>
<dbReference type="SUPFAM" id="SSF52540">
    <property type="entry name" value="P-loop containing nucleoside triphosphate hydrolases"/>
    <property type="match status" value="2"/>
</dbReference>
<dbReference type="InterPro" id="IPR004602">
    <property type="entry name" value="UvrA"/>
</dbReference>
<feature type="domain" description="ABC transporter" evidence="17">
    <location>
        <begin position="318"/>
        <end position="577"/>
    </location>
</feature>
<dbReference type="InterPro" id="IPR027417">
    <property type="entry name" value="P-loop_NTPase"/>
</dbReference>
<evidence type="ECO:0000256" key="10">
    <source>
        <dbReference type="ARBA" id="ARBA00022840"/>
    </source>
</evidence>
<dbReference type="InterPro" id="IPR003593">
    <property type="entry name" value="AAA+_ATPase"/>
</dbReference>
<dbReference type="GO" id="GO:0016887">
    <property type="term" value="F:ATP hydrolysis activity"/>
    <property type="evidence" value="ECO:0007669"/>
    <property type="project" value="InterPro"/>
</dbReference>
<dbReference type="GO" id="GO:0006289">
    <property type="term" value="P:nucleotide-excision repair"/>
    <property type="evidence" value="ECO:0007669"/>
    <property type="project" value="InterPro"/>
</dbReference>
<comment type="subcellular location">
    <subcellularLocation>
        <location evidence="1">Cytoplasm</location>
    </subcellularLocation>
</comment>
<dbReference type="Gene3D" id="3.40.50.300">
    <property type="entry name" value="P-loop containing nucleotide triphosphate hydrolases"/>
    <property type="match status" value="2"/>
</dbReference>
<evidence type="ECO:0000256" key="1">
    <source>
        <dbReference type="ARBA" id="ARBA00004496"/>
    </source>
</evidence>
<evidence type="ECO:0000256" key="11">
    <source>
        <dbReference type="ARBA" id="ARBA00022881"/>
    </source>
</evidence>
<evidence type="ECO:0000256" key="15">
    <source>
        <dbReference type="ARBA" id="ARBA00039316"/>
    </source>
</evidence>
<evidence type="ECO:0000256" key="6">
    <source>
        <dbReference type="ARBA" id="ARBA00022763"/>
    </source>
</evidence>
<keyword evidence="13" id="KW-0234">DNA repair</keyword>
<evidence type="ECO:0000256" key="7">
    <source>
        <dbReference type="ARBA" id="ARBA00022769"/>
    </source>
</evidence>
<keyword evidence="3" id="KW-0479">Metal-binding</keyword>
<evidence type="ECO:0000256" key="9">
    <source>
        <dbReference type="ARBA" id="ARBA00022833"/>
    </source>
</evidence>
<dbReference type="GO" id="GO:0008270">
    <property type="term" value="F:zinc ion binding"/>
    <property type="evidence" value="ECO:0007669"/>
    <property type="project" value="UniProtKB-KW"/>
</dbReference>
<evidence type="ECO:0000256" key="12">
    <source>
        <dbReference type="ARBA" id="ARBA00023125"/>
    </source>
</evidence>
<feature type="domain" description="ABC transporter" evidence="17">
    <location>
        <begin position="587"/>
        <end position="919"/>
    </location>
</feature>
<evidence type="ECO:0000256" key="4">
    <source>
        <dbReference type="ARBA" id="ARBA00022737"/>
    </source>
</evidence>
<dbReference type="PROSITE" id="PS50893">
    <property type="entry name" value="ABC_TRANSPORTER_2"/>
    <property type="match status" value="2"/>
</dbReference>
<dbReference type="InterPro" id="IPR017871">
    <property type="entry name" value="ABC_transporter-like_CS"/>
</dbReference>
<comment type="similarity">
    <text evidence="14">Belongs to the ABC transporter superfamily. UvrA family.</text>
</comment>
<dbReference type="InterPro" id="IPR041102">
    <property type="entry name" value="UvrA_inter"/>
</dbReference>
<keyword evidence="7" id="KW-0228">DNA excision</keyword>
<gene>
    <name evidence="18" type="ORF">COX39_01685</name>
</gene>
<dbReference type="SMART" id="SM00382">
    <property type="entry name" value="AAA"/>
    <property type="match status" value="2"/>
</dbReference>
<accession>A0A2G9YR38</accession>
<evidence type="ECO:0000256" key="16">
    <source>
        <dbReference type="ARBA" id="ARBA00042156"/>
    </source>
</evidence>
<protein>
    <recommendedName>
        <fullName evidence="15">UvrABC system protein A</fullName>
    </recommendedName>
    <alternativeName>
        <fullName evidence="16">Excinuclease ABC subunit A</fullName>
    </alternativeName>
</protein>
<evidence type="ECO:0000256" key="5">
    <source>
        <dbReference type="ARBA" id="ARBA00022741"/>
    </source>
</evidence>
<dbReference type="PANTHER" id="PTHR43152:SF3">
    <property type="entry name" value="UVRABC SYSTEM PROTEIN A"/>
    <property type="match status" value="1"/>
</dbReference>
<dbReference type="GO" id="GO:0005737">
    <property type="term" value="C:cytoplasm"/>
    <property type="evidence" value="ECO:0007669"/>
    <property type="project" value="UniProtKB-SubCell"/>
</dbReference>
<dbReference type="CDD" id="cd03271">
    <property type="entry name" value="ABC_UvrA_II"/>
    <property type="match status" value="1"/>
</dbReference>
<dbReference type="GO" id="GO:0009380">
    <property type="term" value="C:excinuclease repair complex"/>
    <property type="evidence" value="ECO:0007669"/>
    <property type="project" value="InterPro"/>
</dbReference>
<dbReference type="Gene3D" id="1.10.8.280">
    <property type="entry name" value="ABC transporter ATPase domain-like"/>
    <property type="match status" value="1"/>
</dbReference>
<dbReference type="AlphaFoldDB" id="A0A2G9YR38"/>
<dbReference type="GO" id="GO:0003677">
    <property type="term" value="F:DNA binding"/>
    <property type="evidence" value="ECO:0007669"/>
    <property type="project" value="UniProtKB-KW"/>
</dbReference>
<dbReference type="InterPro" id="IPR013815">
    <property type="entry name" value="ATP_grasp_subdomain_1"/>
</dbReference>
<evidence type="ECO:0000259" key="17">
    <source>
        <dbReference type="PROSITE" id="PS50893"/>
    </source>
</evidence>
<sequence>MKNSIRVIGARVHNLKNINVEIPRDKITVITGISGSGKSSLAFDTIYAEGQRRYVESLSTFARQFLTILEKPDVDQILGLSPALSIDQKSTQRSPRSTVGTITEIYDFLRLLFSRVGHPHCPACGHILAKATVEDIADELRNKNNKIVILAPLFENQKGEHRYVLESIKKAKYPLVRIDGTILEFPEILTLSLDKNKSHSIEVVIDQIDFKKPEEVKRLERSIKKALDLGKSNIKAVFSNNIEKVYSIAFTCRKCQYYLGEISPSFFSFNSPSGACPVCQGLGKKLLVEPQLVIPNQRLTLNEGAIRPWARLLSQSNWYHQSLIKLALKFNFSLDAEVKDLPVKIKNLILHGSPDGEFEGIIPNLQRRYKQTDSDYLRNEIEKYMVETICPDCHGARLRKDALNITIDDKNIIDVCQLPITNLIEFFKQLKLTEREKTIASSIIREISQRLKFLIEVGLDYLSLSRSAETLSGGEAQRIRLATQLGSALTGVIYILDEPTIGLHPCDQERLFRTLEKLKELGNTVIVVEHDRGTILSADYIIDIGPGAGRAGGKVCAIGTPLEIIKNPRSLTGQYLSGKKEIAVPAKRRKGLGKFLKIVKASQFNLKNIDVKIPLGQFVCITGVSGSGKSTLIYEILAKALSRHFFHSKEEPGAHQALLGLQNIDKAIHVDQMPIGKTPRSNPATYTGVFTQIREIFAALPEAKFKKIPPAYFSFNLKGGRCENCKGDGMIKIEMHFLPDVYVPCEICKGTRYCKEALEIYFKDKNIADVLAMTVLEAREFFKDFPQIVQKLKILNDVGLGYLPLGQPATTLSGGEAQRIKLATELARQETGKTLYILDEPTTGLHFEDINRLLVVLQRLVDKGNTVLVIEHNLDVVKSADYIIDLGPDGGEKGGTIVAEGTPEEVLKVDKSYTGNYLKERLNKAGNTIGRKNNNSKIKGQ</sequence>
<dbReference type="PROSITE" id="PS00211">
    <property type="entry name" value="ABC_TRANSPORTER_1"/>
    <property type="match status" value="2"/>
</dbReference>
<dbReference type="Pfam" id="PF17760">
    <property type="entry name" value="UvrA_inter"/>
    <property type="match status" value="1"/>
</dbReference>
<keyword evidence="9" id="KW-0862">Zinc</keyword>
<dbReference type="GO" id="GO:0004518">
    <property type="term" value="F:nuclease activity"/>
    <property type="evidence" value="ECO:0007669"/>
    <property type="project" value="UniProtKB-KW"/>
</dbReference>
<keyword evidence="5" id="KW-0547">Nucleotide-binding</keyword>
<dbReference type="NCBIfam" id="NF001503">
    <property type="entry name" value="PRK00349.1"/>
    <property type="match status" value="1"/>
</dbReference>
<name>A0A2G9YR38_9BACT</name>
<dbReference type="InterPro" id="IPR041552">
    <property type="entry name" value="UvrA_DNA-bd"/>
</dbReference>
<keyword evidence="4" id="KW-0677">Repeat</keyword>
<evidence type="ECO:0000256" key="14">
    <source>
        <dbReference type="ARBA" id="ARBA00038000"/>
    </source>
</evidence>
<evidence type="ECO:0000256" key="13">
    <source>
        <dbReference type="ARBA" id="ARBA00023204"/>
    </source>
</evidence>
<dbReference type="NCBIfam" id="TIGR00630">
    <property type="entry name" value="uvra"/>
    <property type="match status" value="1"/>
</dbReference>
<keyword evidence="11" id="KW-0267">Excision nuclease</keyword>
<dbReference type="Proteomes" id="UP000231567">
    <property type="component" value="Unassembled WGS sequence"/>
</dbReference>
<dbReference type="Gene3D" id="3.30.1490.20">
    <property type="entry name" value="ATP-grasp fold, A domain"/>
    <property type="match status" value="1"/>
</dbReference>